<accession>A0A482X0V4</accession>
<sequence length="100" mass="11052">MRILCTSPTMPVPRAMPTANHHLHPAKIPATRVRHPGATHRGGDLHQAEARQQERGHPGGVHRANHQGDPRKPAGHRAAILRHLHPQGQLHPTGLLQQQR</sequence>
<reference evidence="2 3" key="1">
    <citation type="journal article" date="2017" name="Gigascience">
        <title>Genome sequence of the small brown planthopper, Laodelphax striatellus.</title>
        <authorList>
            <person name="Zhu J."/>
            <person name="Jiang F."/>
            <person name="Wang X."/>
            <person name="Yang P."/>
            <person name="Bao Y."/>
            <person name="Zhao W."/>
            <person name="Wang W."/>
            <person name="Lu H."/>
            <person name="Wang Q."/>
            <person name="Cui N."/>
            <person name="Li J."/>
            <person name="Chen X."/>
            <person name="Luo L."/>
            <person name="Yu J."/>
            <person name="Kang L."/>
            <person name="Cui F."/>
        </authorList>
    </citation>
    <scope>NUCLEOTIDE SEQUENCE [LARGE SCALE GENOMIC DNA]</scope>
    <source>
        <strain evidence="2">Lst14</strain>
    </source>
</reference>
<keyword evidence="3" id="KW-1185">Reference proteome</keyword>
<dbReference type="AlphaFoldDB" id="A0A482X0V4"/>
<dbReference type="InParanoid" id="A0A482X0V4"/>
<protein>
    <submittedName>
        <fullName evidence="2">Uncharacterized protein</fullName>
    </submittedName>
</protein>
<dbReference type="EMBL" id="QKKF02021060">
    <property type="protein sequence ID" value="RZF38950.1"/>
    <property type="molecule type" value="Genomic_DNA"/>
</dbReference>
<comment type="caution">
    <text evidence="2">The sequence shown here is derived from an EMBL/GenBank/DDBJ whole genome shotgun (WGS) entry which is preliminary data.</text>
</comment>
<feature type="region of interest" description="Disordered" evidence="1">
    <location>
        <begin position="34"/>
        <end position="77"/>
    </location>
</feature>
<feature type="compositionally biased region" description="Basic and acidic residues" evidence="1">
    <location>
        <begin position="41"/>
        <end position="57"/>
    </location>
</feature>
<feature type="region of interest" description="Disordered" evidence="1">
    <location>
        <begin position="1"/>
        <end position="20"/>
    </location>
</feature>
<dbReference type="Proteomes" id="UP000291343">
    <property type="component" value="Unassembled WGS sequence"/>
</dbReference>
<proteinExistence type="predicted"/>
<evidence type="ECO:0000256" key="1">
    <source>
        <dbReference type="SAM" id="MobiDB-lite"/>
    </source>
</evidence>
<evidence type="ECO:0000313" key="3">
    <source>
        <dbReference type="Proteomes" id="UP000291343"/>
    </source>
</evidence>
<name>A0A482X0V4_LAOST</name>
<organism evidence="2 3">
    <name type="scientific">Laodelphax striatellus</name>
    <name type="common">Small brown planthopper</name>
    <name type="synonym">Delphax striatella</name>
    <dbReference type="NCBI Taxonomy" id="195883"/>
    <lineage>
        <taxon>Eukaryota</taxon>
        <taxon>Metazoa</taxon>
        <taxon>Ecdysozoa</taxon>
        <taxon>Arthropoda</taxon>
        <taxon>Hexapoda</taxon>
        <taxon>Insecta</taxon>
        <taxon>Pterygota</taxon>
        <taxon>Neoptera</taxon>
        <taxon>Paraneoptera</taxon>
        <taxon>Hemiptera</taxon>
        <taxon>Auchenorrhyncha</taxon>
        <taxon>Fulgoroidea</taxon>
        <taxon>Delphacidae</taxon>
        <taxon>Criomorphinae</taxon>
        <taxon>Laodelphax</taxon>
    </lineage>
</organism>
<gene>
    <name evidence="2" type="ORF">LSTR_LSTR014923</name>
</gene>
<evidence type="ECO:0000313" key="2">
    <source>
        <dbReference type="EMBL" id="RZF38950.1"/>
    </source>
</evidence>